<dbReference type="NCBIfam" id="TIGR02215">
    <property type="entry name" value="phage_chp_gp8"/>
    <property type="match status" value="1"/>
</dbReference>
<dbReference type="Proteomes" id="UP000254925">
    <property type="component" value="Unassembled WGS sequence"/>
</dbReference>
<comment type="caution">
    <text evidence="1">The sequence shown here is derived from an EMBL/GenBank/DDBJ whole genome shotgun (WGS) entry which is preliminary data.</text>
</comment>
<dbReference type="NCBIfam" id="TIGR01560">
    <property type="entry name" value="put_DNA_pack"/>
    <property type="match status" value="1"/>
</dbReference>
<dbReference type="EMBL" id="QQBB01000005">
    <property type="protein sequence ID" value="RDI58718.1"/>
    <property type="molecule type" value="Genomic_DNA"/>
</dbReference>
<evidence type="ECO:0000313" key="1">
    <source>
        <dbReference type="EMBL" id="RDI58718.1"/>
    </source>
</evidence>
<keyword evidence="2" id="KW-1185">Reference proteome</keyword>
<dbReference type="Gene3D" id="1.10.3230.30">
    <property type="entry name" value="Phage gp6-like head-tail connector protein"/>
    <property type="match status" value="1"/>
</dbReference>
<evidence type="ECO:0000313" key="2">
    <source>
        <dbReference type="Proteomes" id="UP000254925"/>
    </source>
</evidence>
<reference evidence="1 2" key="1">
    <citation type="submission" date="2018-07" db="EMBL/GenBank/DDBJ databases">
        <title>Genomic Encyclopedia of Type Strains, Phase IV (KMG-IV): sequencing the most valuable type-strain genomes for metagenomic binning, comparative biology and taxonomic classification.</title>
        <authorList>
            <person name="Goeker M."/>
        </authorList>
    </citation>
    <scope>NUCLEOTIDE SEQUENCE [LARGE SCALE GENOMIC DNA]</scope>
    <source>
        <strain evidence="1 2">DSM 14364</strain>
    </source>
</reference>
<dbReference type="InterPro" id="IPR011738">
    <property type="entry name" value="Phage_CHP"/>
</dbReference>
<dbReference type="InterPro" id="IPR021146">
    <property type="entry name" value="Phage_gp6-like_head-tail"/>
</dbReference>
<organism evidence="1 2">
    <name type="scientific">Microvirga subterranea</name>
    <dbReference type="NCBI Taxonomy" id="186651"/>
    <lineage>
        <taxon>Bacteria</taxon>
        <taxon>Pseudomonadati</taxon>
        <taxon>Pseudomonadota</taxon>
        <taxon>Alphaproteobacteria</taxon>
        <taxon>Hyphomicrobiales</taxon>
        <taxon>Methylobacteriaceae</taxon>
        <taxon>Microvirga</taxon>
    </lineage>
</organism>
<name>A0A370HJN0_9HYPH</name>
<sequence length="186" mass="19929">MNPIQVEGPAVEPVALADMKAHLRVDHDAEDALIEGLTKAARLMVEAASRRLLVEQTWRVALDRWPETGTLLLPLSPLIAVESITFVDASGGSIAIPPERIDADAMSDPPRIAVSDPPQPGRARNGIVVTVRAGYGAAPGDVPATLRLAIKIIVARWFENRGDLAGDQTLPPDALAMIAPFRRARL</sequence>
<dbReference type="CDD" id="cd08054">
    <property type="entry name" value="gp6"/>
    <property type="match status" value="1"/>
</dbReference>
<dbReference type="InterPro" id="IPR006450">
    <property type="entry name" value="Phage_HK97_gp6-like"/>
</dbReference>
<dbReference type="Pfam" id="PF05135">
    <property type="entry name" value="Phage_connect_1"/>
    <property type="match status" value="1"/>
</dbReference>
<accession>A0A370HJN0</accession>
<dbReference type="RefSeq" id="WP_170151511.1">
    <property type="nucleotide sequence ID" value="NZ_QQBB01000005.1"/>
</dbReference>
<dbReference type="AlphaFoldDB" id="A0A370HJN0"/>
<protein>
    <submittedName>
        <fullName evidence="1">Putative phiE125 gp8 family phage protein</fullName>
    </submittedName>
</protein>
<proteinExistence type="predicted"/>
<gene>
    <name evidence="1" type="ORF">DES45_105241</name>
</gene>